<proteinExistence type="predicted"/>
<dbReference type="AlphaFoldDB" id="A0A3B1BI63"/>
<organism evidence="1">
    <name type="scientific">hydrothermal vent metagenome</name>
    <dbReference type="NCBI Taxonomy" id="652676"/>
    <lineage>
        <taxon>unclassified sequences</taxon>
        <taxon>metagenomes</taxon>
        <taxon>ecological metagenomes</taxon>
    </lineage>
</organism>
<sequence length="46" mass="5044">HGFDTAGEQAELNGIHNRKCNLSAIWPLAKQKFNLIKTLGYSASTV</sequence>
<protein>
    <submittedName>
        <fullName evidence="1">Uncharacterized protein</fullName>
    </submittedName>
</protein>
<evidence type="ECO:0000313" key="1">
    <source>
        <dbReference type="EMBL" id="VAX11108.1"/>
    </source>
</evidence>
<gene>
    <name evidence="1" type="ORF">MNBD_GAMMA25-1167</name>
</gene>
<feature type="non-terminal residue" evidence="1">
    <location>
        <position position="1"/>
    </location>
</feature>
<dbReference type="EMBL" id="UOFY01000064">
    <property type="protein sequence ID" value="VAX11108.1"/>
    <property type="molecule type" value="Genomic_DNA"/>
</dbReference>
<reference evidence="1" key="1">
    <citation type="submission" date="2018-06" db="EMBL/GenBank/DDBJ databases">
        <authorList>
            <person name="Zhirakovskaya E."/>
        </authorList>
    </citation>
    <scope>NUCLEOTIDE SEQUENCE</scope>
</reference>
<accession>A0A3B1BI63</accession>
<name>A0A3B1BI63_9ZZZZ</name>